<evidence type="ECO:0000313" key="2">
    <source>
        <dbReference type="EMBL" id="TKI03743.1"/>
    </source>
</evidence>
<dbReference type="InterPro" id="IPR036390">
    <property type="entry name" value="WH_DNA-bd_sf"/>
</dbReference>
<dbReference type="InterPro" id="IPR005471">
    <property type="entry name" value="Tscrpt_reg_IclR_N"/>
</dbReference>
<sequence length="226" mass="24987">MLLRSVYDAFRCMNLLATVSEPTGIREIGRKLSLDSAKVTRIMQTLLALEMVHRNEKRKYSLGLGVHRFSAHAIHNSAFYKAVLEILEEVGNKPVSIVIGVLSGKDVVYLIHTRQGKSVARAIGNYDSFPVTDSIIGIKLLAGCSDEEIIRLIGIHDFQLIKEDIDNARRHQVLVKRYPPGNDYRMACSIPGMQAAIALSNLSGEKLELETLKQFLVSAAQKISGG</sequence>
<dbReference type="InterPro" id="IPR036388">
    <property type="entry name" value="WH-like_DNA-bd_sf"/>
</dbReference>
<reference evidence="2 3" key="1">
    <citation type="submission" date="2019-04" db="EMBL/GenBank/DDBJ databases">
        <authorList>
            <person name="Li M."/>
            <person name="Gao C."/>
        </authorList>
    </citation>
    <scope>NUCLEOTIDE SEQUENCE [LARGE SCALE GENOMIC DNA]</scope>
    <source>
        <strain evidence="2 3">BGMRC 2031</strain>
    </source>
</reference>
<accession>A0ABY2SFI8</accession>
<dbReference type="SUPFAM" id="SSF46785">
    <property type="entry name" value="Winged helix' DNA-binding domain"/>
    <property type="match status" value="1"/>
</dbReference>
<organism evidence="2 3">
    <name type="scientific">Martelella alba</name>
    <dbReference type="NCBI Taxonomy" id="2590451"/>
    <lineage>
        <taxon>Bacteria</taxon>
        <taxon>Pseudomonadati</taxon>
        <taxon>Pseudomonadota</taxon>
        <taxon>Alphaproteobacteria</taxon>
        <taxon>Hyphomicrobiales</taxon>
        <taxon>Aurantimonadaceae</taxon>
        <taxon>Martelella</taxon>
    </lineage>
</organism>
<protein>
    <submittedName>
        <fullName evidence="2">Transcriptional regulator</fullName>
    </submittedName>
</protein>
<name>A0ABY2SFI8_9HYPH</name>
<evidence type="ECO:0000313" key="3">
    <source>
        <dbReference type="Proteomes" id="UP000305202"/>
    </source>
</evidence>
<proteinExistence type="predicted"/>
<dbReference type="PROSITE" id="PS51077">
    <property type="entry name" value="HTH_ICLR"/>
    <property type="match status" value="1"/>
</dbReference>
<dbReference type="PANTHER" id="PTHR30136">
    <property type="entry name" value="HELIX-TURN-HELIX TRANSCRIPTIONAL REGULATOR, ICLR FAMILY"/>
    <property type="match status" value="1"/>
</dbReference>
<evidence type="ECO:0000259" key="1">
    <source>
        <dbReference type="PROSITE" id="PS51077"/>
    </source>
</evidence>
<dbReference type="PANTHER" id="PTHR30136:SF34">
    <property type="entry name" value="TRANSCRIPTIONAL REGULATOR"/>
    <property type="match status" value="1"/>
</dbReference>
<dbReference type="EMBL" id="SZPQ01000039">
    <property type="protein sequence ID" value="TKI03743.1"/>
    <property type="molecule type" value="Genomic_DNA"/>
</dbReference>
<gene>
    <name evidence="2" type="ORF">FCN80_20715</name>
</gene>
<dbReference type="RefSeq" id="WP_136992248.1">
    <property type="nucleotide sequence ID" value="NZ_SZPQ01000039.1"/>
</dbReference>
<feature type="domain" description="HTH iclR-type" evidence="1">
    <location>
        <begin position="3"/>
        <end position="64"/>
    </location>
</feature>
<comment type="caution">
    <text evidence="2">The sequence shown here is derived from an EMBL/GenBank/DDBJ whole genome shotgun (WGS) entry which is preliminary data.</text>
</comment>
<dbReference type="Proteomes" id="UP000305202">
    <property type="component" value="Unassembled WGS sequence"/>
</dbReference>
<keyword evidence="3" id="KW-1185">Reference proteome</keyword>
<dbReference type="InterPro" id="IPR050707">
    <property type="entry name" value="HTH_MetabolicPath_Reg"/>
</dbReference>
<dbReference type="Gene3D" id="1.10.10.10">
    <property type="entry name" value="Winged helix-like DNA-binding domain superfamily/Winged helix DNA-binding domain"/>
    <property type="match status" value="1"/>
</dbReference>